<feature type="region of interest" description="Disordered" evidence="1">
    <location>
        <begin position="249"/>
        <end position="302"/>
    </location>
</feature>
<dbReference type="AlphaFoldDB" id="A0A7J6QH95"/>
<evidence type="ECO:0000313" key="3">
    <source>
        <dbReference type="Proteomes" id="UP000574390"/>
    </source>
</evidence>
<dbReference type="Proteomes" id="UP000574390">
    <property type="component" value="Unassembled WGS sequence"/>
</dbReference>
<organism evidence="2 3">
    <name type="scientific">Perkinsus olseni</name>
    <name type="common">Perkinsus atlanticus</name>
    <dbReference type="NCBI Taxonomy" id="32597"/>
    <lineage>
        <taxon>Eukaryota</taxon>
        <taxon>Sar</taxon>
        <taxon>Alveolata</taxon>
        <taxon>Perkinsozoa</taxon>
        <taxon>Perkinsea</taxon>
        <taxon>Perkinsida</taxon>
        <taxon>Perkinsidae</taxon>
        <taxon>Perkinsus</taxon>
    </lineage>
</organism>
<proteinExistence type="predicted"/>
<evidence type="ECO:0000313" key="2">
    <source>
        <dbReference type="EMBL" id="KAF4707582.1"/>
    </source>
</evidence>
<accession>A0A7J6QH95</accession>
<feature type="non-terminal residue" evidence="2">
    <location>
        <position position="512"/>
    </location>
</feature>
<feature type="compositionally biased region" description="Basic and acidic residues" evidence="1">
    <location>
        <begin position="20"/>
        <end position="29"/>
    </location>
</feature>
<dbReference type="EMBL" id="JABANM010029685">
    <property type="protein sequence ID" value="KAF4707582.1"/>
    <property type="molecule type" value="Genomic_DNA"/>
</dbReference>
<name>A0A7J6QH95_PEROL</name>
<reference evidence="2 3" key="1">
    <citation type="submission" date="2020-04" db="EMBL/GenBank/DDBJ databases">
        <title>Perkinsus olseni comparative genomics.</title>
        <authorList>
            <person name="Bogema D.R."/>
        </authorList>
    </citation>
    <scope>NUCLEOTIDE SEQUENCE [LARGE SCALE GENOMIC DNA]</scope>
    <source>
        <strain evidence="2">ATCC PRA-205</strain>
    </source>
</reference>
<feature type="region of interest" description="Disordered" evidence="1">
    <location>
        <begin position="1"/>
        <end position="53"/>
    </location>
</feature>
<sequence length="512" mass="56065">MTRAAIARGDGSLVPGLEFGRQRREDGHEGPLPSVNDGEFLSASEHDSKVSAKHSVVIPRGSAVPGLPGYFYADDNPARLALNEPTAPGPYGYPYGDNAPTRLPNHESATAHHSEDANAEGASILGLKALHIKENSRLGNRRHNESQPLIMSIEHKLDGIVDALAGLSLALRRPGDQHAVVNETPVADGINNANQGLVNQHRWCPTVRTSPNQEADTLFHNVSPSHLPYHQIRGSPPVYPIHTGAHYRPGLQPGHRGRPPGIMHPSPGQRPSITPGRSRTMDYNLHNAHPAGHHGPQHEPNPTAPVVGHRAAYPIVGCCYGCGCTPCAYPVSDDRLQKEMKTVKALKKPEQGKFLGMVDKRSGLGFRLEVIRNCGRLSPIVVHHYLREHVCMDVHKSIGIGDDWPLNCDADYSNSVNVIWDRLTTVYSGQSTSEKLLDSWSHLRQGDGEPVQKYVNRVCNAQEELSLAGNGRSESEIRAKLRCGLRDQRLQSDMLQYNNAPLPDFIAIMSQK</sequence>
<gene>
    <name evidence="2" type="ORF">FOZ62_030688</name>
</gene>
<feature type="region of interest" description="Disordered" evidence="1">
    <location>
        <begin position="91"/>
        <end position="115"/>
    </location>
</feature>
<comment type="caution">
    <text evidence="2">The sequence shown here is derived from an EMBL/GenBank/DDBJ whole genome shotgun (WGS) entry which is preliminary data.</text>
</comment>
<evidence type="ECO:0000256" key="1">
    <source>
        <dbReference type="SAM" id="MobiDB-lite"/>
    </source>
</evidence>
<protein>
    <submittedName>
        <fullName evidence="2">Uncharacterized protein</fullName>
    </submittedName>
</protein>